<protein>
    <recommendedName>
        <fullName evidence="3">DUF5018 domain-containing protein</fullName>
    </recommendedName>
</protein>
<organism evidence="1 2">
    <name type="scientific">Pedobacter ginsenosidimutans</name>
    <dbReference type="NCBI Taxonomy" id="687842"/>
    <lineage>
        <taxon>Bacteria</taxon>
        <taxon>Pseudomonadati</taxon>
        <taxon>Bacteroidota</taxon>
        <taxon>Sphingobacteriia</taxon>
        <taxon>Sphingobacteriales</taxon>
        <taxon>Sphingobacteriaceae</taxon>
        <taxon>Pedobacter</taxon>
    </lineage>
</organism>
<evidence type="ECO:0000313" key="2">
    <source>
        <dbReference type="Proteomes" id="UP000051950"/>
    </source>
</evidence>
<gene>
    <name evidence="1" type="ORF">ASU31_19390</name>
</gene>
<name>A0A0T5VKR7_9SPHI</name>
<dbReference type="RefSeq" id="WP_057933929.1">
    <property type="nucleotide sequence ID" value="NZ_LMZQ01000018.1"/>
</dbReference>
<dbReference type="PROSITE" id="PS51257">
    <property type="entry name" value="PROKAR_LIPOPROTEIN"/>
    <property type="match status" value="1"/>
</dbReference>
<dbReference type="STRING" id="687842.ASU31_19390"/>
<evidence type="ECO:0000313" key="1">
    <source>
        <dbReference type="EMBL" id="KRT14458.1"/>
    </source>
</evidence>
<dbReference type="AlphaFoldDB" id="A0A0T5VKR7"/>
<evidence type="ECO:0008006" key="3">
    <source>
        <dbReference type="Google" id="ProtNLM"/>
    </source>
</evidence>
<proteinExistence type="predicted"/>
<dbReference type="Proteomes" id="UP000051950">
    <property type="component" value="Unassembled WGS sequence"/>
</dbReference>
<reference evidence="1 2" key="1">
    <citation type="submission" date="2015-11" db="EMBL/GenBank/DDBJ databases">
        <title>Sequence of Pedobacter ginsenosidimutans.</title>
        <authorList>
            <person name="Carson E."/>
            <person name="Keyser V."/>
            <person name="Newman J."/>
            <person name="Miller J."/>
        </authorList>
    </citation>
    <scope>NUCLEOTIDE SEQUENCE [LARGE SCALE GENOMIC DNA]</scope>
    <source>
        <strain evidence="1 2">KACC 14530</strain>
    </source>
</reference>
<accession>A0A0T5VKR7</accession>
<dbReference type="Gene3D" id="2.60.40.2340">
    <property type="match status" value="1"/>
</dbReference>
<sequence>MNTIYKRFSTSSYYLLLFCLLSIFSACKKEYEDFPYADIVSFTVKDANGESIKAVIDEKNLTIYWPSGQAVPDNIIPTIVVSERANVSPASGQSVAFKETTRFVVTAQNGTTKEYLIKKVINQPLLKINISSGVLVYNTKNFVNRGSNINVTGDNIIANKEQTKAFLVNTANNTEKEVAIATITPIALSVTVDNTVPDGIYQLKIVSGQRSVVLERSFGVAYGRPTITPVELSAIKLTLKLGEEFVLTGASRIELVNKFSIRNAANKQIYDLIIKETKTGQLTLKVPDNLPIGSYDLYSYNYPAGEYYAGGPVSGIFDDVITIVN</sequence>
<keyword evidence="2" id="KW-1185">Reference proteome</keyword>
<comment type="caution">
    <text evidence="1">The sequence shown here is derived from an EMBL/GenBank/DDBJ whole genome shotgun (WGS) entry which is preliminary data.</text>
</comment>
<dbReference type="EMBL" id="LMZQ01000018">
    <property type="protein sequence ID" value="KRT14458.1"/>
    <property type="molecule type" value="Genomic_DNA"/>
</dbReference>
<dbReference type="OrthoDB" id="677497at2"/>